<dbReference type="InterPro" id="IPR051472">
    <property type="entry name" value="T3SS_Stator/FliH"/>
</dbReference>
<keyword evidence="8" id="KW-0966">Cell projection</keyword>
<evidence type="ECO:0000256" key="3">
    <source>
        <dbReference type="ARBA" id="ARBA00022448"/>
    </source>
</evidence>
<dbReference type="GO" id="GO:0044781">
    <property type="term" value="P:bacterial-type flagellum organization"/>
    <property type="evidence" value="ECO:0007669"/>
    <property type="project" value="UniProtKB-KW"/>
</dbReference>
<keyword evidence="3" id="KW-0813">Transport</keyword>
<sequence>MSTDTSAFSAARLTVVTDDRVRSVQESARVSGYAAGFAAGSRAAAESTRLVQERLRDEVAASEAARDAEHRAAVLTLERAARAAQERLLPVLDDARDLLHTLAFDLARSVVGHDLADSQASAQGALHRALAVPHDVRIQTVRLHPSDLAILRASGTDAVDGIELVADPSLSPGDAVSTFEGGYFDARIRSSFDRALRALEESAAASAEAQAPVQGARAGAIS</sequence>
<accession>A0A2A9E059</accession>
<evidence type="ECO:0000256" key="1">
    <source>
        <dbReference type="ARBA" id="ARBA00003041"/>
    </source>
</evidence>
<keyword evidence="5" id="KW-0653">Protein transport</keyword>
<comment type="similarity">
    <text evidence="2">Belongs to the FliH family.</text>
</comment>
<comment type="function">
    <text evidence="1">Needed for flagellar regrowth and assembly.</text>
</comment>
<gene>
    <name evidence="8" type="ORF">ATL42_0052</name>
</gene>
<dbReference type="InterPro" id="IPR018035">
    <property type="entry name" value="Flagellar_FliH/T3SS_HrpE"/>
</dbReference>
<keyword evidence="4" id="KW-1005">Bacterial flagellum biogenesis</keyword>
<keyword evidence="9" id="KW-1185">Reference proteome</keyword>
<dbReference type="GO" id="GO:0015031">
    <property type="term" value="P:protein transport"/>
    <property type="evidence" value="ECO:0007669"/>
    <property type="project" value="UniProtKB-KW"/>
</dbReference>
<dbReference type="PANTHER" id="PTHR34982:SF1">
    <property type="entry name" value="FLAGELLAR ASSEMBLY PROTEIN FLIH"/>
    <property type="match status" value="1"/>
</dbReference>
<name>A0A2A9E059_9MICO</name>
<dbReference type="OrthoDB" id="5114026at2"/>
<evidence type="ECO:0000313" key="9">
    <source>
        <dbReference type="Proteomes" id="UP000225548"/>
    </source>
</evidence>
<dbReference type="RefSeq" id="WP_098453636.1">
    <property type="nucleotide sequence ID" value="NZ_PDJG01000001.1"/>
</dbReference>
<protein>
    <submittedName>
        <fullName evidence="8">Flagellar assembly protein FliH/type III secretion protein L</fullName>
    </submittedName>
</protein>
<comment type="caution">
    <text evidence="8">The sequence shown here is derived from an EMBL/GenBank/DDBJ whole genome shotgun (WGS) entry which is preliminary data.</text>
</comment>
<dbReference type="GO" id="GO:0005829">
    <property type="term" value="C:cytosol"/>
    <property type="evidence" value="ECO:0007669"/>
    <property type="project" value="TreeGrafter"/>
</dbReference>
<evidence type="ECO:0000256" key="4">
    <source>
        <dbReference type="ARBA" id="ARBA00022795"/>
    </source>
</evidence>
<evidence type="ECO:0000256" key="6">
    <source>
        <dbReference type="ARBA" id="ARBA00023225"/>
    </source>
</evidence>
<dbReference type="AlphaFoldDB" id="A0A2A9E059"/>
<organism evidence="8 9">
    <name type="scientific">Sanguibacter antarcticus</name>
    <dbReference type="NCBI Taxonomy" id="372484"/>
    <lineage>
        <taxon>Bacteria</taxon>
        <taxon>Bacillati</taxon>
        <taxon>Actinomycetota</taxon>
        <taxon>Actinomycetes</taxon>
        <taxon>Micrococcales</taxon>
        <taxon>Sanguibacteraceae</taxon>
        <taxon>Sanguibacter</taxon>
    </lineage>
</organism>
<evidence type="ECO:0000313" key="8">
    <source>
        <dbReference type="EMBL" id="PFG32233.1"/>
    </source>
</evidence>
<keyword evidence="6" id="KW-1006">Bacterial flagellum protein export</keyword>
<proteinExistence type="inferred from homology"/>
<evidence type="ECO:0000256" key="5">
    <source>
        <dbReference type="ARBA" id="ARBA00022927"/>
    </source>
</evidence>
<dbReference type="Pfam" id="PF02108">
    <property type="entry name" value="FliH"/>
    <property type="match status" value="1"/>
</dbReference>
<evidence type="ECO:0000256" key="2">
    <source>
        <dbReference type="ARBA" id="ARBA00006602"/>
    </source>
</evidence>
<keyword evidence="8" id="KW-0282">Flagellum</keyword>
<dbReference type="EMBL" id="PDJG01000001">
    <property type="protein sequence ID" value="PFG32233.1"/>
    <property type="molecule type" value="Genomic_DNA"/>
</dbReference>
<reference evidence="8 9" key="1">
    <citation type="submission" date="2017-10" db="EMBL/GenBank/DDBJ databases">
        <title>Sequencing the genomes of 1000 actinobacteria strains.</title>
        <authorList>
            <person name="Klenk H.-P."/>
        </authorList>
    </citation>
    <scope>NUCLEOTIDE SEQUENCE [LARGE SCALE GENOMIC DNA]</scope>
    <source>
        <strain evidence="8 9">DSM 18966</strain>
    </source>
</reference>
<dbReference type="PANTHER" id="PTHR34982">
    <property type="entry name" value="YOP PROTEINS TRANSLOCATION PROTEIN L"/>
    <property type="match status" value="1"/>
</dbReference>
<dbReference type="Proteomes" id="UP000225548">
    <property type="component" value="Unassembled WGS sequence"/>
</dbReference>
<evidence type="ECO:0000259" key="7">
    <source>
        <dbReference type="Pfam" id="PF02108"/>
    </source>
</evidence>
<feature type="domain" description="Flagellar assembly protein FliH/Type III secretion system HrpE" evidence="7">
    <location>
        <begin position="75"/>
        <end position="194"/>
    </location>
</feature>
<keyword evidence="8" id="KW-0969">Cilium</keyword>